<evidence type="ECO:0000313" key="6">
    <source>
        <dbReference type="Proteomes" id="UP001345691"/>
    </source>
</evidence>
<dbReference type="Proteomes" id="UP000053599">
    <property type="component" value="Unassembled WGS sequence"/>
</dbReference>
<keyword evidence="2" id="KW-0812">Transmembrane</keyword>
<accession>A0A0D1YL43</accession>
<sequence length="141" mass="15883">MARCYNNNGTSYRCNSGWTSWGRWVALAVILVAAFIFFLLCSCLTARRRRKAGRQPYYGTGWVGRTPWGHGQATYNPNYQTQQQPSYQPQTENVNQGGYYGQNQGYFGGRQTDVEMQPPSNTYQGGENVYQPPPGPPPAKK</sequence>
<evidence type="ECO:0000256" key="1">
    <source>
        <dbReference type="SAM" id="MobiDB-lite"/>
    </source>
</evidence>
<dbReference type="EMBL" id="JAVRRF010000026">
    <property type="protein sequence ID" value="KAK5053417.1"/>
    <property type="molecule type" value="Genomic_DNA"/>
</dbReference>
<proteinExistence type="predicted"/>
<protein>
    <submittedName>
        <fullName evidence="4">Uncharacterized protein</fullName>
    </submittedName>
</protein>
<feature type="transmembrane region" description="Helical" evidence="2">
    <location>
        <begin position="24"/>
        <end position="46"/>
    </location>
</feature>
<reference evidence="4 5" key="1">
    <citation type="submission" date="2015-01" db="EMBL/GenBank/DDBJ databases">
        <title>The Genome Sequence of Exophiala sideris CBS121828.</title>
        <authorList>
            <consortium name="The Broad Institute Genomics Platform"/>
            <person name="Cuomo C."/>
            <person name="de Hoog S."/>
            <person name="Gorbushina A."/>
            <person name="Stielow B."/>
            <person name="Teixiera M."/>
            <person name="Abouelleil A."/>
            <person name="Chapman S.B."/>
            <person name="Priest M."/>
            <person name="Young S.K."/>
            <person name="Wortman J."/>
            <person name="Nusbaum C."/>
            <person name="Birren B."/>
        </authorList>
    </citation>
    <scope>NUCLEOTIDE SEQUENCE [LARGE SCALE GENOMIC DNA]</scope>
    <source>
        <strain evidence="4 5">CBS 121828</strain>
    </source>
</reference>
<evidence type="ECO:0000256" key="2">
    <source>
        <dbReference type="SAM" id="Phobius"/>
    </source>
</evidence>
<keyword evidence="2" id="KW-1133">Transmembrane helix</keyword>
<feature type="compositionally biased region" description="Low complexity" evidence="1">
    <location>
        <begin position="73"/>
        <end position="105"/>
    </location>
</feature>
<evidence type="ECO:0000313" key="5">
    <source>
        <dbReference type="Proteomes" id="UP000053599"/>
    </source>
</evidence>
<keyword evidence="6" id="KW-1185">Reference proteome</keyword>
<evidence type="ECO:0000313" key="3">
    <source>
        <dbReference type="EMBL" id="KAK5053417.1"/>
    </source>
</evidence>
<dbReference type="EMBL" id="KN846952">
    <property type="protein sequence ID" value="KIV81804.1"/>
    <property type="molecule type" value="Genomic_DNA"/>
</dbReference>
<feature type="region of interest" description="Disordered" evidence="1">
    <location>
        <begin position="73"/>
        <end position="141"/>
    </location>
</feature>
<dbReference type="Pfam" id="PF12273">
    <property type="entry name" value="RCR"/>
    <property type="match status" value="1"/>
</dbReference>
<name>A0A0D1YL43_9EURO</name>
<gene>
    <name evidence="3" type="ORF">LTR69_009375</name>
    <name evidence="4" type="ORF">PV11_03958</name>
</gene>
<dbReference type="HOGENOM" id="CLU_131051_1_0_1"/>
<feature type="compositionally biased region" description="Pro residues" evidence="1">
    <location>
        <begin position="131"/>
        <end position="141"/>
    </location>
</feature>
<dbReference type="OrthoDB" id="3556830at2759"/>
<dbReference type="PANTHER" id="PTHR28187:SF1">
    <property type="entry name" value="PROTEIN RCR1-RELATED"/>
    <property type="match status" value="1"/>
</dbReference>
<evidence type="ECO:0000313" key="4">
    <source>
        <dbReference type="EMBL" id="KIV81804.1"/>
    </source>
</evidence>
<dbReference type="Proteomes" id="UP001345691">
    <property type="component" value="Unassembled WGS sequence"/>
</dbReference>
<keyword evidence="2" id="KW-0472">Membrane</keyword>
<dbReference type="AlphaFoldDB" id="A0A0D1YL43"/>
<dbReference type="PANTHER" id="PTHR28187">
    <property type="entry name" value="PROTEIN RCR1-RELATED"/>
    <property type="match status" value="1"/>
</dbReference>
<dbReference type="GO" id="GO:0016192">
    <property type="term" value="P:vesicle-mediated transport"/>
    <property type="evidence" value="ECO:0007669"/>
    <property type="project" value="TreeGrafter"/>
</dbReference>
<organism evidence="4 5">
    <name type="scientific">Exophiala sideris</name>
    <dbReference type="NCBI Taxonomy" id="1016849"/>
    <lineage>
        <taxon>Eukaryota</taxon>
        <taxon>Fungi</taxon>
        <taxon>Dikarya</taxon>
        <taxon>Ascomycota</taxon>
        <taxon>Pezizomycotina</taxon>
        <taxon>Eurotiomycetes</taxon>
        <taxon>Chaetothyriomycetidae</taxon>
        <taxon>Chaetothyriales</taxon>
        <taxon>Herpotrichiellaceae</taxon>
        <taxon>Exophiala</taxon>
    </lineage>
</organism>
<reference evidence="3 6" key="2">
    <citation type="submission" date="2023-08" db="EMBL/GenBank/DDBJ databases">
        <title>Black Yeasts Isolated from many extreme environments.</title>
        <authorList>
            <person name="Coleine C."/>
            <person name="Stajich J.E."/>
            <person name="Selbmann L."/>
        </authorList>
    </citation>
    <scope>NUCLEOTIDE SEQUENCE [LARGE SCALE GENOMIC DNA]</scope>
    <source>
        <strain evidence="3 6">CCFEE 6328</strain>
    </source>
</reference>
<dbReference type="InterPro" id="IPR020999">
    <property type="entry name" value="Chitin_synth_reg_RCR"/>
</dbReference>